<evidence type="ECO:0000313" key="2">
    <source>
        <dbReference type="Proteomes" id="UP000825379"/>
    </source>
</evidence>
<reference evidence="1" key="1">
    <citation type="submission" date="2021-07" db="EMBL/GenBank/DDBJ databases">
        <title>Complete genome sequences of four Thermus thermophilus strains isolated from Arima Hot Spring in Japan.</title>
        <authorList>
            <person name="Tomariguchi N."/>
            <person name="Ueno Y."/>
            <person name="Miyazaki K."/>
        </authorList>
    </citation>
    <scope>NUCLEOTIDE SEQUENCE</scope>
    <source>
        <strain evidence="1">AA1-1</strain>
    </source>
</reference>
<dbReference type="AlphaFoldDB" id="A0AAD1KUR5"/>
<protein>
    <submittedName>
        <fullName evidence="1">Uncharacterized protein</fullName>
    </submittedName>
</protein>
<evidence type="ECO:0000313" key="1">
    <source>
        <dbReference type="EMBL" id="BCZ87042.1"/>
    </source>
</evidence>
<sequence length="58" mass="6440">MKRLNRVLPKTSPTAMSTRPWMAALLPVMSSGKEVVAATRIRPTHVRPQPRFSARASP</sequence>
<dbReference type="EMBL" id="AP024926">
    <property type="protein sequence ID" value="BCZ87042.1"/>
    <property type="molecule type" value="Genomic_DNA"/>
</dbReference>
<proteinExistence type="predicted"/>
<name>A0AAD1KUR5_THETH</name>
<organism evidence="1 2">
    <name type="scientific">Thermus thermophilus</name>
    <dbReference type="NCBI Taxonomy" id="274"/>
    <lineage>
        <taxon>Bacteria</taxon>
        <taxon>Thermotogati</taxon>
        <taxon>Deinococcota</taxon>
        <taxon>Deinococci</taxon>
        <taxon>Thermales</taxon>
        <taxon>Thermaceae</taxon>
        <taxon>Thermus</taxon>
    </lineage>
</organism>
<accession>A0AAD1KUR5</accession>
<dbReference type="Proteomes" id="UP000825379">
    <property type="component" value="Chromosome"/>
</dbReference>
<gene>
    <name evidence="1" type="ORF">TthAA11_12240</name>
</gene>